<evidence type="ECO:0000256" key="3">
    <source>
        <dbReference type="ARBA" id="ARBA00023277"/>
    </source>
</evidence>
<accession>A0A5K7SC19</accession>
<dbReference type="GO" id="GO:0008810">
    <property type="term" value="F:cellulase activity"/>
    <property type="evidence" value="ECO:0007669"/>
    <property type="project" value="UniProtKB-EC"/>
</dbReference>
<evidence type="ECO:0000256" key="6">
    <source>
        <dbReference type="PROSITE-ProRule" id="PRU10059"/>
    </source>
</evidence>
<dbReference type="GO" id="GO:0030245">
    <property type="term" value="P:cellulose catabolic process"/>
    <property type="evidence" value="ECO:0007669"/>
    <property type="project" value="UniProtKB-KW"/>
</dbReference>
<feature type="chain" id="PRO_5024480871" description="Endoglucanase" evidence="7">
    <location>
        <begin position="22"/>
        <end position="545"/>
    </location>
</feature>
<feature type="domain" description="Cellulase Ig-like" evidence="9">
    <location>
        <begin position="22"/>
        <end position="100"/>
    </location>
</feature>
<feature type="active site" evidence="6">
    <location>
        <position position="488"/>
    </location>
</feature>
<dbReference type="SUPFAM" id="SSF48208">
    <property type="entry name" value="Six-hairpin glycosidases"/>
    <property type="match status" value="1"/>
</dbReference>
<keyword evidence="7" id="KW-0136">Cellulose degradation</keyword>
<dbReference type="PROSITE" id="PS00592">
    <property type="entry name" value="GH9_2"/>
    <property type="match status" value="1"/>
</dbReference>
<evidence type="ECO:0000256" key="2">
    <source>
        <dbReference type="ARBA" id="ARBA00022801"/>
    </source>
</evidence>
<evidence type="ECO:0000256" key="4">
    <source>
        <dbReference type="ARBA" id="ARBA00023295"/>
    </source>
</evidence>
<dbReference type="InterPro" id="IPR004197">
    <property type="entry name" value="Cellulase_Ig-like"/>
</dbReference>
<evidence type="ECO:0000313" key="11">
    <source>
        <dbReference type="Proteomes" id="UP001193389"/>
    </source>
</evidence>
<keyword evidence="7" id="KW-0732">Signal</keyword>
<evidence type="ECO:0000256" key="1">
    <source>
        <dbReference type="ARBA" id="ARBA00007072"/>
    </source>
</evidence>
<dbReference type="EC" id="3.2.1.4" evidence="7"/>
<dbReference type="InterPro" id="IPR018221">
    <property type="entry name" value="Glyco_hydro_9_His_AS"/>
</dbReference>
<comment type="similarity">
    <text evidence="1 6 7">Belongs to the glycosyl hydrolase 9 (cellulase E) family.</text>
</comment>
<keyword evidence="5 6" id="KW-0624">Polysaccharide degradation</keyword>
<comment type="catalytic activity">
    <reaction evidence="7">
        <text>Endohydrolysis of (1-&gt;4)-beta-D-glucosidic linkages in cellulose, lichenin and cereal beta-D-glucans.</text>
        <dbReference type="EC" id="3.2.1.4"/>
    </reaction>
</comment>
<dbReference type="RefSeq" id="WP_318347284.1">
    <property type="nucleotide sequence ID" value="NZ_AP018694.1"/>
</dbReference>
<dbReference type="AlphaFoldDB" id="A0A5K7SC19"/>
<proteinExistence type="inferred from homology"/>
<dbReference type="Proteomes" id="UP001193389">
    <property type="component" value="Chromosome"/>
</dbReference>
<reference evidence="10" key="1">
    <citation type="journal article" date="2020" name="Int. J. Syst. Evol. Microbiol.">
        <title>Aquipluma nitroreducens gen. nov. sp. nov., a novel facultatively anaerobic bacterium isolated from a freshwater lake.</title>
        <authorList>
            <person name="Watanabe M."/>
            <person name="Kojima H."/>
            <person name="Fukui M."/>
        </authorList>
    </citation>
    <scope>NUCLEOTIDE SEQUENCE</scope>
    <source>
        <strain evidence="10">MeG22</strain>
    </source>
</reference>
<evidence type="ECO:0000259" key="9">
    <source>
        <dbReference type="Pfam" id="PF02927"/>
    </source>
</evidence>
<evidence type="ECO:0000256" key="5">
    <source>
        <dbReference type="ARBA" id="ARBA00023326"/>
    </source>
</evidence>
<evidence type="ECO:0000256" key="7">
    <source>
        <dbReference type="RuleBase" id="RU361166"/>
    </source>
</evidence>
<sequence>MRTIASFIFVLLVLFSTSVLSQNQNICLNSLGFLPQASKKASIIGETKSFVIKQADSQTVVFQGKVSTPVFQKDVNQNVGLADFSSFSKNGKYYLETPEGTKSVVFEISPNVYNQAFYTSMRGFYLWRCGTAVEGNHDGHLFSHLPCHLDDGYEDFQGKPDQRRNGTGGWHDAGDYGKYVVNAGITVGMMFMAWDQFQNNLKKFSLDLPETAPEFPDFLKELKWETDWLLTMQYTDGSGKVSHKLTRKNFEPFCKPEEDKEKRYFTDWSSAAVADFVAMMAQASRYFEPYDKAYSQKCLDAATLSYKFLKENPEDKVFVQGEFQTGGYQTEDKDDRLWAAAEMWETTGNAEYLKDFERRASSENFKIDEDWDWGDVSNLGMFEYALSAKAGKNPEILKIIKKNIIDVANQIAFNASSDVYGRPLSRYYWGCNGTIARQVLNLQVAHKISPKKIYTQTSQDAISHIFGRNYYNRSFVTGLGINPPMNPHDRRSGSDNEIQPWPGYIVGGGHSAKGWKDVQEDYSTNEIAINWQGALVYALAGFVGK</sequence>
<evidence type="ECO:0000259" key="8">
    <source>
        <dbReference type="Pfam" id="PF00759"/>
    </source>
</evidence>
<feature type="domain" description="Glycoside hydrolase family 9" evidence="8">
    <location>
        <begin position="113"/>
        <end position="539"/>
    </location>
</feature>
<dbReference type="CDD" id="cd02850">
    <property type="entry name" value="E_set_Cellulase_N"/>
    <property type="match status" value="1"/>
</dbReference>
<protein>
    <recommendedName>
        <fullName evidence="7">Endoglucanase</fullName>
        <ecNumber evidence="7">3.2.1.4</ecNumber>
    </recommendedName>
</protein>
<name>A0A5K7SC19_9BACT</name>
<dbReference type="Pfam" id="PF02927">
    <property type="entry name" value="CelD_N"/>
    <property type="match status" value="1"/>
</dbReference>
<keyword evidence="11" id="KW-1185">Reference proteome</keyword>
<dbReference type="Gene3D" id="1.50.10.10">
    <property type="match status" value="1"/>
</dbReference>
<feature type="signal peptide" evidence="7">
    <location>
        <begin position="1"/>
        <end position="21"/>
    </location>
</feature>
<dbReference type="InterPro" id="IPR001701">
    <property type="entry name" value="Glyco_hydro_9"/>
</dbReference>
<organism evidence="10 11">
    <name type="scientific">Aquipluma nitroreducens</name>
    <dbReference type="NCBI Taxonomy" id="2010828"/>
    <lineage>
        <taxon>Bacteria</taxon>
        <taxon>Pseudomonadati</taxon>
        <taxon>Bacteroidota</taxon>
        <taxon>Bacteroidia</taxon>
        <taxon>Marinilabiliales</taxon>
        <taxon>Prolixibacteraceae</taxon>
        <taxon>Aquipluma</taxon>
    </lineage>
</organism>
<dbReference type="SUPFAM" id="SSF81296">
    <property type="entry name" value="E set domains"/>
    <property type="match status" value="1"/>
</dbReference>
<dbReference type="InterPro" id="IPR014756">
    <property type="entry name" value="Ig_E-set"/>
</dbReference>
<keyword evidence="4 6" id="KW-0326">Glycosidase</keyword>
<dbReference type="Gene3D" id="2.60.40.10">
    <property type="entry name" value="Immunoglobulins"/>
    <property type="match status" value="1"/>
</dbReference>
<dbReference type="InterPro" id="IPR013783">
    <property type="entry name" value="Ig-like_fold"/>
</dbReference>
<gene>
    <name evidence="10" type="ORF">AQPE_3180</name>
</gene>
<dbReference type="InterPro" id="IPR008928">
    <property type="entry name" value="6-hairpin_glycosidase_sf"/>
</dbReference>
<evidence type="ECO:0000313" key="10">
    <source>
        <dbReference type="EMBL" id="BBE19007.1"/>
    </source>
</evidence>
<dbReference type="EMBL" id="AP018694">
    <property type="protein sequence ID" value="BBE19007.1"/>
    <property type="molecule type" value="Genomic_DNA"/>
</dbReference>
<dbReference type="KEGG" id="anf:AQPE_3180"/>
<dbReference type="Pfam" id="PF00759">
    <property type="entry name" value="Glyco_hydro_9"/>
    <property type="match status" value="1"/>
</dbReference>
<dbReference type="PANTHER" id="PTHR22298">
    <property type="entry name" value="ENDO-1,4-BETA-GLUCANASE"/>
    <property type="match status" value="1"/>
</dbReference>
<keyword evidence="3 6" id="KW-0119">Carbohydrate metabolism</keyword>
<dbReference type="InterPro" id="IPR012341">
    <property type="entry name" value="6hp_glycosidase-like_sf"/>
</dbReference>
<keyword evidence="2 6" id="KW-0378">Hydrolase</keyword>